<dbReference type="Ensembl" id="ENSPNYT00000007498.1">
    <property type="protein sequence ID" value="ENSPNYP00000007319.1"/>
    <property type="gene ID" value="ENSPNYG00000005586.1"/>
</dbReference>
<dbReference type="PROSITE" id="PS50071">
    <property type="entry name" value="HOMEOBOX_2"/>
    <property type="match status" value="1"/>
</dbReference>
<dbReference type="InterPro" id="IPR001356">
    <property type="entry name" value="HD"/>
</dbReference>
<evidence type="ECO:0000256" key="2">
    <source>
        <dbReference type="ARBA" id="ARBA00022473"/>
    </source>
</evidence>
<comment type="subcellular location">
    <subcellularLocation>
        <location evidence="1 8 9">Nucleus</location>
    </subcellularLocation>
</comment>
<evidence type="ECO:0000313" key="12">
    <source>
        <dbReference type="Ensembl" id="ENSPNYP00000007319.1"/>
    </source>
</evidence>
<dbReference type="STRING" id="303518.ENSPNYP00000007319"/>
<keyword evidence="6" id="KW-0804">Transcription</keyword>
<dbReference type="InterPro" id="IPR009057">
    <property type="entry name" value="Homeodomain-like_sf"/>
</dbReference>
<protein>
    <submittedName>
        <fullName evidence="12">Ventral homeobox</fullName>
    </submittedName>
</protein>
<sequence>MVKYFSVDWLAQNHHNNIQGHCADMDTTLTCKPHIPCMVQPSPPPIGKGYLQIKSKAVKRFEHSGCTPPSKYPTSPGFKQHSRYLCGYESDRVSPDRLSVDEGNEGRKDAGPQRRVRTKFSSEQIKKLERIFIKQKYLDSGEREKTAQKLNLTETQVRTWFQNRRMKLKREFQDYLTPPVPPVIFQPLSPVQYHSMYGHLPHYSPTGHPFYSLPVPQLLHHQHMPPHYPHRTMIHHPHFY</sequence>
<evidence type="ECO:0000256" key="1">
    <source>
        <dbReference type="ARBA" id="ARBA00004123"/>
    </source>
</evidence>
<dbReference type="Gene3D" id="1.10.10.60">
    <property type="entry name" value="Homeodomain-like"/>
    <property type="match status" value="1"/>
</dbReference>
<dbReference type="PANTHER" id="PTHR24340:SF112">
    <property type="entry name" value="VENT HOMEOBOX"/>
    <property type="match status" value="1"/>
</dbReference>
<dbReference type="GeneTree" id="ENSGT00940000165215"/>
<keyword evidence="3" id="KW-0805">Transcription regulation</keyword>
<reference evidence="12" key="1">
    <citation type="submission" date="2023-09" db="UniProtKB">
        <authorList>
            <consortium name="Ensembl"/>
        </authorList>
    </citation>
    <scope>IDENTIFICATION</scope>
</reference>
<organism evidence="12">
    <name type="scientific">Pundamilia nyererei</name>
    <dbReference type="NCBI Taxonomy" id="303518"/>
    <lineage>
        <taxon>Eukaryota</taxon>
        <taxon>Metazoa</taxon>
        <taxon>Chordata</taxon>
        <taxon>Craniata</taxon>
        <taxon>Vertebrata</taxon>
        <taxon>Euteleostomi</taxon>
        <taxon>Actinopterygii</taxon>
        <taxon>Neopterygii</taxon>
        <taxon>Teleostei</taxon>
        <taxon>Neoteleostei</taxon>
        <taxon>Acanthomorphata</taxon>
        <taxon>Ovalentaria</taxon>
        <taxon>Cichlomorphae</taxon>
        <taxon>Cichliformes</taxon>
        <taxon>Cichlidae</taxon>
        <taxon>African cichlids</taxon>
        <taxon>Pseudocrenilabrinae</taxon>
        <taxon>Haplochromini</taxon>
        <taxon>Pundamilia</taxon>
    </lineage>
</organism>
<keyword evidence="4 8" id="KW-0238">DNA-binding</keyword>
<dbReference type="GO" id="GO:0030154">
    <property type="term" value="P:cell differentiation"/>
    <property type="evidence" value="ECO:0007669"/>
    <property type="project" value="TreeGrafter"/>
</dbReference>
<dbReference type="AlphaFoldDB" id="A0A3B4FCA3"/>
<evidence type="ECO:0000256" key="8">
    <source>
        <dbReference type="PROSITE-ProRule" id="PRU00108"/>
    </source>
</evidence>
<keyword evidence="2" id="KW-0217">Developmental protein</keyword>
<name>A0A3B4FCA3_9CICH</name>
<feature type="region of interest" description="Disordered" evidence="10">
    <location>
        <begin position="95"/>
        <end position="116"/>
    </location>
</feature>
<dbReference type="SMART" id="SM00389">
    <property type="entry name" value="HOX"/>
    <property type="match status" value="1"/>
</dbReference>
<evidence type="ECO:0000256" key="4">
    <source>
        <dbReference type="ARBA" id="ARBA00023125"/>
    </source>
</evidence>
<feature type="domain" description="Homeobox" evidence="11">
    <location>
        <begin position="111"/>
        <end position="171"/>
    </location>
</feature>
<evidence type="ECO:0000256" key="5">
    <source>
        <dbReference type="ARBA" id="ARBA00023155"/>
    </source>
</evidence>
<evidence type="ECO:0000256" key="7">
    <source>
        <dbReference type="ARBA" id="ARBA00023242"/>
    </source>
</evidence>
<dbReference type="InterPro" id="IPR020479">
    <property type="entry name" value="HD_metazoa"/>
</dbReference>
<dbReference type="Pfam" id="PF00046">
    <property type="entry name" value="Homeodomain"/>
    <property type="match status" value="1"/>
</dbReference>
<evidence type="ECO:0000256" key="10">
    <source>
        <dbReference type="SAM" id="MobiDB-lite"/>
    </source>
</evidence>
<dbReference type="SUPFAM" id="SSF46689">
    <property type="entry name" value="Homeodomain-like"/>
    <property type="match status" value="1"/>
</dbReference>
<dbReference type="CDD" id="cd00086">
    <property type="entry name" value="homeodomain"/>
    <property type="match status" value="1"/>
</dbReference>
<dbReference type="GO" id="GO:0005634">
    <property type="term" value="C:nucleus"/>
    <property type="evidence" value="ECO:0007669"/>
    <property type="project" value="UniProtKB-SubCell"/>
</dbReference>
<dbReference type="GO" id="GO:0000981">
    <property type="term" value="F:DNA-binding transcription factor activity, RNA polymerase II-specific"/>
    <property type="evidence" value="ECO:0007669"/>
    <property type="project" value="TreeGrafter"/>
</dbReference>
<dbReference type="InterPro" id="IPR050394">
    <property type="entry name" value="Homeobox_NK-like"/>
</dbReference>
<evidence type="ECO:0000259" key="11">
    <source>
        <dbReference type="PROSITE" id="PS50071"/>
    </source>
</evidence>
<evidence type="ECO:0000256" key="3">
    <source>
        <dbReference type="ARBA" id="ARBA00023015"/>
    </source>
</evidence>
<feature type="DNA-binding region" description="Homeobox" evidence="8">
    <location>
        <begin position="113"/>
        <end position="172"/>
    </location>
</feature>
<accession>A0A3B4FCA3</accession>
<evidence type="ECO:0000256" key="9">
    <source>
        <dbReference type="RuleBase" id="RU000682"/>
    </source>
</evidence>
<dbReference type="GO" id="GO:0000978">
    <property type="term" value="F:RNA polymerase II cis-regulatory region sequence-specific DNA binding"/>
    <property type="evidence" value="ECO:0007669"/>
    <property type="project" value="TreeGrafter"/>
</dbReference>
<feature type="compositionally biased region" description="Basic and acidic residues" evidence="10">
    <location>
        <begin position="95"/>
        <end position="112"/>
    </location>
</feature>
<keyword evidence="7 8" id="KW-0539">Nucleus</keyword>
<dbReference type="PANTHER" id="PTHR24340">
    <property type="entry name" value="HOMEOBOX PROTEIN NKX"/>
    <property type="match status" value="1"/>
</dbReference>
<evidence type="ECO:0000256" key="6">
    <source>
        <dbReference type="ARBA" id="ARBA00023163"/>
    </source>
</evidence>
<keyword evidence="5 8" id="KW-0371">Homeobox</keyword>
<dbReference type="PRINTS" id="PR00024">
    <property type="entry name" value="HOMEOBOX"/>
</dbReference>
<proteinExistence type="predicted"/>